<dbReference type="SUPFAM" id="SSF55120">
    <property type="entry name" value="Pseudouridine synthase"/>
    <property type="match status" value="1"/>
</dbReference>
<dbReference type="PANTHER" id="PTHR11142">
    <property type="entry name" value="PSEUDOURIDYLATE SYNTHASE"/>
    <property type="match status" value="1"/>
</dbReference>
<dbReference type="EMBL" id="UINC01124632">
    <property type="protein sequence ID" value="SVD01912.1"/>
    <property type="molecule type" value="Genomic_DNA"/>
</dbReference>
<evidence type="ECO:0000256" key="2">
    <source>
        <dbReference type="ARBA" id="ARBA00023235"/>
    </source>
</evidence>
<feature type="domain" description="Pseudouridine synthase I TruA alpha/beta" evidence="3">
    <location>
        <begin position="10"/>
        <end position="91"/>
    </location>
</feature>
<sequence length="92" mass="10223">MKKKYLLILEYEGTAYHGWQVQQNGITIQEVLEKALSQITNTKTSVLSSGRTDAGVHAEAMPAHFVTESKVKPGEFQLAINSLLPHDITIKE</sequence>
<dbReference type="Gene3D" id="3.30.70.580">
    <property type="entry name" value="Pseudouridine synthase I, catalytic domain, N-terminal subdomain"/>
    <property type="match status" value="1"/>
</dbReference>
<dbReference type="InterPro" id="IPR020094">
    <property type="entry name" value="TruA/RsuA/RluB/E/F_N"/>
</dbReference>
<evidence type="ECO:0000313" key="4">
    <source>
        <dbReference type="EMBL" id="SVD01912.1"/>
    </source>
</evidence>
<protein>
    <recommendedName>
        <fullName evidence="3">Pseudouridine synthase I TruA alpha/beta domain-containing protein</fullName>
    </recommendedName>
</protein>
<dbReference type="Pfam" id="PF01416">
    <property type="entry name" value="PseudoU_synth_1"/>
    <property type="match status" value="1"/>
</dbReference>
<dbReference type="InterPro" id="IPR001406">
    <property type="entry name" value="PsdUridine_synth_TruA"/>
</dbReference>
<dbReference type="GO" id="GO:0009982">
    <property type="term" value="F:pseudouridine synthase activity"/>
    <property type="evidence" value="ECO:0007669"/>
    <property type="project" value="InterPro"/>
</dbReference>
<name>A0A382RX70_9ZZZZ</name>
<dbReference type="PANTHER" id="PTHR11142:SF0">
    <property type="entry name" value="TRNA PSEUDOURIDINE SYNTHASE-LIKE 1"/>
    <property type="match status" value="1"/>
</dbReference>
<accession>A0A382RX70</accession>
<reference evidence="4" key="1">
    <citation type="submission" date="2018-05" db="EMBL/GenBank/DDBJ databases">
        <authorList>
            <person name="Lanie J.A."/>
            <person name="Ng W.-L."/>
            <person name="Kazmierczak K.M."/>
            <person name="Andrzejewski T.M."/>
            <person name="Davidsen T.M."/>
            <person name="Wayne K.J."/>
            <person name="Tettelin H."/>
            <person name="Glass J.I."/>
            <person name="Rusch D."/>
            <person name="Podicherti R."/>
            <person name="Tsui H.-C.T."/>
            <person name="Winkler M.E."/>
        </authorList>
    </citation>
    <scope>NUCLEOTIDE SEQUENCE</scope>
</reference>
<dbReference type="InterPro" id="IPR020097">
    <property type="entry name" value="PsdUridine_synth_TruA_a/b_dom"/>
</dbReference>
<dbReference type="GO" id="GO:0003723">
    <property type="term" value="F:RNA binding"/>
    <property type="evidence" value="ECO:0007669"/>
    <property type="project" value="InterPro"/>
</dbReference>
<dbReference type="FunFam" id="3.30.70.580:FF:000001">
    <property type="entry name" value="tRNA pseudouridine synthase A"/>
    <property type="match status" value="1"/>
</dbReference>
<keyword evidence="1" id="KW-0819">tRNA processing</keyword>
<gene>
    <name evidence="4" type="ORF">METZ01_LOCUS354766</name>
</gene>
<evidence type="ECO:0000259" key="3">
    <source>
        <dbReference type="Pfam" id="PF01416"/>
    </source>
</evidence>
<proteinExistence type="predicted"/>
<organism evidence="4">
    <name type="scientific">marine metagenome</name>
    <dbReference type="NCBI Taxonomy" id="408172"/>
    <lineage>
        <taxon>unclassified sequences</taxon>
        <taxon>metagenomes</taxon>
        <taxon>ecological metagenomes</taxon>
    </lineage>
</organism>
<feature type="non-terminal residue" evidence="4">
    <location>
        <position position="92"/>
    </location>
</feature>
<keyword evidence="2" id="KW-0413">Isomerase</keyword>
<dbReference type="GO" id="GO:0031119">
    <property type="term" value="P:tRNA pseudouridine synthesis"/>
    <property type="evidence" value="ECO:0007669"/>
    <property type="project" value="TreeGrafter"/>
</dbReference>
<dbReference type="AlphaFoldDB" id="A0A382RX70"/>
<evidence type="ECO:0000256" key="1">
    <source>
        <dbReference type="ARBA" id="ARBA00022694"/>
    </source>
</evidence>
<dbReference type="InterPro" id="IPR020103">
    <property type="entry name" value="PsdUridine_synth_cat_dom_sf"/>
</dbReference>